<keyword evidence="1" id="KW-0472">Membrane</keyword>
<dbReference type="EMBL" id="BMDE01000005">
    <property type="protein sequence ID" value="GGH93491.1"/>
    <property type="molecule type" value="Genomic_DNA"/>
</dbReference>
<protein>
    <submittedName>
        <fullName evidence="2">Uncharacterized protein</fullName>
    </submittedName>
</protein>
<sequence>MQEVMRCLQDELIEVPADSKAYRILRFMVLAKLADLDKGRHEPQQFSRSSLLLNVEGELKGRTLNATTWLPAGLLEQFLDARFASLCERLRRAGLDQMPVVRANDGKGGKGNERAFWLDVAPLPDALAPQEPQRSWAHIEYSRTDAGSVRPSWLLRLIFRNGELKNRSWRGLSLLVGIVIGLVLLGLWLLAGVWTVATLDQTLTLRQLGNVALLGLFAWFIWANFYAPWWRLVDDRVIKAPSALLSILEDSAELEMHRDSEGQQWTRFVRFSADCPICSGRVLLMPGKPDQVLPIVGRCIESPYSHVYSFDRVRLSGAYLGCDVLKG</sequence>
<keyword evidence="1" id="KW-0812">Transmembrane</keyword>
<gene>
    <name evidence="2" type="ORF">GCM10007363_18220</name>
</gene>
<evidence type="ECO:0000313" key="2">
    <source>
        <dbReference type="EMBL" id="GGH93491.1"/>
    </source>
</evidence>
<keyword evidence="1" id="KW-1133">Transmembrane helix</keyword>
<feature type="transmembrane region" description="Helical" evidence="1">
    <location>
        <begin position="208"/>
        <end position="227"/>
    </location>
</feature>
<comment type="caution">
    <text evidence="2">The sequence shown here is derived from an EMBL/GenBank/DDBJ whole genome shotgun (WGS) entry which is preliminary data.</text>
</comment>
<feature type="transmembrane region" description="Helical" evidence="1">
    <location>
        <begin position="174"/>
        <end position="196"/>
    </location>
</feature>
<dbReference type="Proteomes" id="UP000655550">
    <property type="component" value="Unassembled WGS sequence"/>
</dbReference>
<reference evidence="3" key="1">
    <citation type="journal article" date="2019" name="Int. J. Syst. Evol. Microbiol.">
        <title>The Global Catalogue of Microorganisms (GCM) 10K type strain sequencing project: providing services to taxonomists for standard genome sequencing and annotation.</title>
        <authorList>
            <consortium name="The Broad Institute Genomics Platform"/>
            <consortium name="The Broad Institute Genome Sequencing Center for Infectious Disease"/>
            <person name="Wu L."/>
            <person name="Ma J."/>
        </authorList>
    </citation>
    <scope>NUCLEOTIDE SEQUENCE [LARGE SCALE GENOMIC DNA]</scope>
    <source>
        <strain evidence="3">CCM 8778</strain>
    </source>
</reference>
<evidence type="ECO:0000313" key="3">
    <source>
        <dbReference type="Proteomes" id="UP000655550"/>
    </source>
</evidence>
<organism evidence="2 3">
    <name type="scientific">Pseudomonas fluvialis</name>
    <dbReference type="NCBI Taxonomy" id="1793966"/>
    <lineage>
        <taxon>Bacteria</taxon>
        <taxon>Pseudomonadati</taxon>
        <taxon>Pseudomonadota</taxon>
        <taxon>Gammaproteobacteria</taxon>
        <taxon>Pseudomonadales</taxon>
        <taxon>Pseudomonadaceae</taxon>
        <taxon>Pseudomonas</taxon>
    </lineage>
</organism>
<name>A0ABQ2AM27_9PSED</name>
<evidence type="ECO:0000256" key="1">
    <source>
        <dbReference type="SAM" id="Phobius"/>
    </source>
</evidence>
<keyword evidence="3" id="KW-1185">Reference proteome</keyword>
<proteinExistence type="predicted"/>
<accession>A0ABQ2AM27</accession>